<dbReference type="Gene3D" id="1.10.510.10">
    <property type="entry name" value="Transferase(Phosphotransferase) domain 1"/>
    <property type="match status" value="3"/>
</dbReference>
<feature type="compositionally biased region" description="Polar residues" evidence="2">
    <location>
        <begin position="1389"/>
        <end position="1408"/>
    </location>
</feature>
<dbReference type="InterPro" id="IPR011009">
    <property type="entry name" value="Kinase-like_dom_sf"/>
</dbReference>
<keyword evidence="1" id="KW-0067">ATP-binding</keyword>
<feature type="compositionally biased region" description="Basic and acidic residues" evidence="2">
    <location>
        <begin position="1249"/>
        <end position="1259"/>
    </location>
</feature>
<feature type="region of interest" description="Disordered" evidence="2">
    <location>
        <begin position="997"/>
        <end position="1057"/>
    </location>
</feature>
<feature type="region of interest" description="Disordered" evidence="2">
    <location>
        <begin position="1194"/>
        <end position="1213"/>
    </location>
</feature>
<feature type="region of interest" description="Disordered" evidence="2">
    <location>
        <begin position="37"/>
        <end position="76"/>
    </location>
</feature>
<evidence type="ECO:0000256" key="2">
    <source>
        <dbReference type="SAM" id="MobiDB-lite"/>
    </source>
</evidence>
<dbReference type="KEGG" id="loi:92362297"/>
<dbReference type="Pfam" id="PF00069">
    <property type="entry name" value="Pkinase"/>
    <property type="match status" value="1"/>
</dbReference>
<dbReference type="InterPro" id="IPR017441">
    <property type="entry name" value="Protein_kinase_ATP_BS"/>
</dbReference>
<dbReference type="InterPro" id="IPR053235">
    <property type="entry name" value="Ser_Thr_kinase"/>
</dbReference>
<feature type="binding site" evidence="1">
    <location>
        <position position="750"/>
    </location>
    <ligand>
        <name>ATP</name>
        <dbReference type="ChEBI" id="CHEBI:30616"/>
    </ligand>
</feature>
<dbReference type="PANTHER" id="PTHR24361">
    <property type="entry name" value="MITOGEN-ACTIVATED KINASE KINASE KINASE"/>
    <property type="match status" value="1"/>
</dbReference>
<accession>A0A836KMF7</accession>
<feature type="compositionally biased region" description="Low complexity" evidence="2">
    <location>
        <begin position="1227"/>
        <end position="1237"/>
    </location>
</feature>
<feature type="compositionally biased region" description="Polar residues" evidence="2">
    <location>
        <begin position="1367"/>
        <end position="1376"/>
    </location>
</feature>
<dbReference type="SMART" id="SM00220">
    <property type="entry name" value="S_TKc"/>
    <property type="match status" value="1"/>
</dbReference>
<evidence type="ECO:0000313" key="5">
    <source>
        <dbReference type="Proteomes" id="UP000674143"/>
    </source>
</evidence>
<dbReference type="SUPFAM" id="SSF56112">
    <property type="entry name" value="Protein kinase-like (PK-like)"/>
    <property type="match status" value="2"/>
</dbReference>
<evidence type="ECO:0000259" key="3">
    <source>
        <dbReference type="PROSITE" id="PS50011"/>
    </source>
</evidence>
<comment type="caution">
    <text evidence="4">The sequence shown here is derived from an EMBL/GenBank/DDBJ whole genome shotgun (WGS) entry which is preliminary data.</text>
</comment>
<feature type="region of interest" description="Disordered" evidence="2">
    <location>
        <begin position="1"/>
        <end position="25"/>
    </location>
</feature>
<dbReference type="PROSITE" id="PS50011">
    <property type="entry name" value="PROTEIN_KINASE_DOM"/>
    <property type="match status" value="1"/>
</dbReference>
<evidence type="ECO:0000313" key="4">
    <source>
        <dbReference type="EMBL" id="KAG5480874.1"/>
    </source>
</evidence>
<dbReference type="Gene3D" id="3.30.200.20">
    <property type="entry name" value="Phosphorylase Kinase, domain 1"/>
    <property type="match status" value="1"/>
</dbReference>
<dbReference type="GO" id="GO:0004674">
    <property type="term" value="F:protein serine/threonine kinase activity"/>
    <property type="evidence" value="ECO:0007669"/>
    <property type="project" value="TreeGrafter"/>
</dbReference>
<keyword evidence="5" id="KW-1185">Reference proteome</keyword>
<feature type="compositionally biased region" description="Polar residues" evidence="2">
    <location>
        <begin position="42"/>
        <end position="54"/>
    </location>
</feature>
<feature type="region of interest" description="Disordered" evidence="2">
    <location>
        <begin position="1220"/>
        <end position="1280"/>
    </location>
</feature>
<dbReference type="RefSeq" id="XP_067063875.1">
    <property type="nucleotide sequence ID" value="XM_067208363.1"/>
</dbReference>
<feature type="compositionally biased region" description="Basic and acidic residues" evidence="2">
    <location>
        <begin position="1323"/>
        <end position="1337"/>
    </location>
</feature>
<feature type="domain" description="Protein kinase" evidence="3">
    <location>
        <begin position="721"/>
        <end position="1484"/>
    </location>
</feature>
<protein>
    <recommendedName>
        <fullName evidence="3">Protein kinase domain-containing protein</fullName>
    </recommendedName>
</protein>
<dbReference type="GO" id="GO:0005524">
    <property type="term" value="F:ATP binding"/>
    <property type="evidence" value="ECO:0007669"/>
    <property type="project" value="UniProtKB-UniRule"/>
</dbReference>
<dbReference type="EMBL" id="JAFHLR010000019">
    <property type="protein sequence ID" value="KAG5480874.1"/>
    <property type="molecule type" value="Genomic_DNA"/>
</dbReference>
<sequence length="1521" mass="159301">MLPCTAPSRGRGPPGPAMYPTVSSRDDTAELLEASASASALHRQSTPVCEQSTEGHPASRAPASMDTPGRSRHHRHCSTAPRLKSLAAEAFIAPTPEAQRRTSVATVLLSSGDLPHSSTRAGSATFNFVRATRTESVTRVDDAPPLPLPTTLSSARLHVGIVPQVPSSNAISKVSASASSTPSNYRAAWKTRRRPSSTLTSPSHTDVCMRAPPLAAVGDQHVEAHGRCDASSQAPLSVHLNLPATSSTEVTPVSSGARFNRDVYEAPGSANAHCTSAADAVSCVAVNAVPGIFCTLPRPTTALSTSLVGFGVVPSCSSSTPSASASILKDRHSSGSGMCGMPSESSSLRPFHANLFDRDEVGGEDCGSEASGAAINSVTVEVLHRGDDTPVRNSQCSHLPSGRSSSTLVSGGLGGFAADTSAAVAHRANGESGSSGAAEMRGAGCSLGWRLFSSLTSQRSGGGAPAPSMGIFQSGLFLSMDEGDASRASAMDVPMTPQSFSTMLLARDSGEGAPPVFGAGSVASAATTTHGARSSPLPVPEGGDAPFEQSSQLLTVVSGVEEGGWGRGEVAGKGMEDWFVDGGSRGSDGTGTTGTNSTSAVGLHHCPIAGSEGSGLMLGGRCITPLSSLQLLSGSSQLELPMSGVDADEIPSTPTNLSALPHPPSPRSARRWRQRCLDREDSGTYRVDLETGVIETDTLERARVVSKGGARAYEVVNEKYVVYACELGRGSYSTVRLCYCLWDGHFYALKVLDCVRLKRRQLGTEASLCKIDQEIAMMKQVQHKNIITLHEVIRDPSMRYVYLVLELAESREVLSMRDNGDVLPRGDNGGLTSYPEATAREIGKGLLHALMYAHYLGVAHRDIKPSNVLRTADGTVKLCDFGVSVLVGEGPMKLRREGSVAFLAPELLLSSEVEVLRFVTPADSLLSTTQSRSWVRTLADDTLASAASTARMARTSATVATSATQVVSTGGSASCAKEAAKSSQRLTSPFAGAAVHSSSPAASLHGPRRETASFTGGAPSGLSPWPPSASLPMRGDGGGSGGGAVYSASFRTSSPPLRRPASPAYNAAVVTDAVGLCAGGAGAAAPLKNASSPSTPAAHQLECPSMAIDHEPVDLFKADVFALGVTVYTMLLGQLPWRASSAASQRAAILAEPDPFLRLYRAAYGDAYRRLAQARDVCMPSCDMLDGDTLPVSSRAATSVSGSDGRSKTNAERCTRQRAIAAEKDNPAAPAPAAFFPNEWRQSSNTGTSRDENKSEQTKCRLAAARSAAATPSHLDAATHSNRHSAQLLTDYRTASASLPHPASPLLAAKGTTYESHVSNDLAKPRHDDDDWRKTDEPEMSGGLVDGTTEAGQWMRQSPSGGLLRTVASSDVADTSRSSEKVATESGDDSSTTVSCSAKTATTSLRSSDNNDEDMESCESIYERLFELEQPCRAYVVTEHTPLPAVPDTSGEISGDAVDFVRACLCLDPAERRTVFELFHHPWIRGTESAVEVECNTALDHPRRCSFAAENSVGEEYLTRH</sequence>
<evidence type="ECO:0000256" key="1">
    <source>
        <dbReference type="PROSITE-ProRule" id="PRU10141"/>
    </source>
</evidence>
<dbReference type="Proteomes" id="UP000674143">
    <property type="component" value="Unassembled WGS sequence"/>
</dbReference>
<reference evidence="5" key="1">
    <citation type="journal article" date="2021" name="Microbiol. Resour. Announc.">
        <title>LGAAP: Leishmaniinae Genome Assembly and Annotation Pipeline.</title>
        <authorList>
            <person name="Almutairi H."/>
            <person name="Urbaniak M.D."/>
            <person name="Bates M.D."/>
            <person name="Jariyapan N."/>
            <person name="Kwakye-Nuako G."/>
            <person name="Thomaz-Soccol V."/>
            <person name="Al-Salem W.S."/>
            <person name="Dillon R.J."/>
            <person name="Bates P.A."/>
            <person name="Gatherer D."/>
        </authorList>
    </citation>
    <scope>NUCLEOTIDE SEQUENCE [LARGE SCALE GENOMIC DNA]</scope>
</reference>
<dbReference type="GeneID" id="92362297"/>
<dbReference type="GO" id="GO:0005737">
    <property type="term" value="C:cytoplasm"/>
    <property type="evidence" value="ECO:0007669"/>
    <property type="project" value="TreeGrafter"/>
</dbReference>
<feature type="compositionally biased region" description="Gly residues" evidence="2">
    <location>
        <begin position="1035"/>
        <end position="1044"/>
    </location>
</feature>
<organism evidence="4 5">
    <name type="scientific">Leishmania orientalis</name>
    <dbReference type="NCBI Taxonomy" id="2249476"/>
    <lineage>
        <taxon>Eukaryota</taxon>
        <taxon>Discoba</taxon>
        <taxon>Euglenozoa</taxon>
        <taxon>Kinetoplastea</taxon>
        <taxon>Metakinetoplastina</taxon>
        <taxon>Trypanosomatida</taxon>
        <taxon>Trypanosomatidae</taxon>
        <taxon>Leishmaniinae</taxon>
        <taxon>Leishmania</taxon>
    </lineage>
</organism>
<feature type="region of interest" description="Disordered" evidence="2">
    <location>
        <begin position="1316"/>
        <end position="1414"/>
    </location>
</feature>
<keyword evidence="1" id="KW-0547">Nucleotide-binding</keyword>
<feature type="compositionally biased region" description="Polar residues" evidence="2">
    <location>
        <begin position="1194"/>
        <end position="1204"/>
    </location>
</feature>
<dbReference type="PROSITE" id="PS00107">
    <property type="entry name" value="PROTEIN_KINASE_ATP"/>
    <property type="match status" value="1"/>
</dbReference>
<gene>
    <name evidence="4" type="ORF">LSCM4_06442</name>
</gene>
<reference evidence="5" key="2">
    <citation type="journal article" date="2021" name="Sci. Data">
        <title>Chromosome-scale genome sequencing, assembly and annotation of six genomes from subfamily Leishmaniinae.</title>
        <authorList>
            <person name="Almutairi H."/>
            <person name="Urbaniak M.D."/>
            <person name="Bates M.D."/>
            <person name="Jariyapan N."/>
            <person name="Kwakye-Nuako G."/>
            <person name="Thomaz Soccol V."/>
            <person name="Al-Salem W.S."/>
            <person name="Dillon R.J."/>
            <person name="Bates P.A."/>
            <person name="Gatherer D."/>
        </authorList>
    </citation>
    <scope>NUCLEOTIDE SEQUENCE [LARGE SCALE GENOMIC DNA]</scope>
</reference>
<proteinExistence type="predicted"/>
<feature type="region of interest" description="Disordered" evidence="2">
    <location>
        <begin position="644"/>
        <end position="672"/>
    </location>
</feature>
<dbReference type="InterPro" id="IPR000719">
    <property type="entry name" value="Prot_kinase_dom"/>
</dbReference>
<name>A0A836KMF7_9TRYP</name>